<feature type="region of interest" description="Disordered" evidence="18">
    <location>
        <begin position="66"/>
        <end position="98"/>
    </location>
</feature>
<dbReference type="InterPro" id="IPR000008">
    <property type="entry name" value="C2_dom"/>
</dbReference>
<dbReference type="InterPro" id="IPR046349">
    <property type="entry name" value="C1-like_sf"/>
</dbReference>
<feature type="compositionally biased region" description="Low complexity" evidence="18">
    <location>
        <begin position="722"/>
        <end position="735"/>
    </location>
</feature>
<evidence type="ECO:0000256" key="11">
    <source>
        <dbReference type="ARBA" id="ARBA00022833"/>
    </source>
</evidence>
<evidence type="ECO:0000256" key="1">
    <source>
        <dbReference type="ARBA" id="ARBA00005490"/>
    </source>
</evidence>
<dbReference type="PROSITE" id="PS50004">
    <property type="entry name" value="C2"/>
    <property type="match status" value="1"/>
</dbReference>
<evidence type="ECO:0000256" key="8">
    <source>
        <dbReference type="ARBA" id="ARBA00022741"/>
    </source>
</evidence>
<proteinExistence type="inferred from homology"/>
<evidence type="ECO:0000259" key="19">
    <source>
        <dbReference type="PROSITE" id="PS50004"/>
    </source>
</evidence>
<evidence type="ECO:0000256" key="4">
    <source>
        <dbReference type="ARBA" id="ARBA00022553"/>
    </source>
</evidence>
<dbReference type="Gene3D" id="3.30.200.20">
    <property type="entry name" value="Phosphorylase Kinase, domain 1"/>
    <property type="match status" value="1"/>
</dbReference>
<keyword evidence="4" id="KW-0597">Phosphoprotein</keyword>
<dbReference type="Pfam" id="PF00130">
    <property type="entry name" value="C1_1"/>
    <property type="match status" value="2"/>
</dbReference>
<keyword evidence="16" id="KW-0175">Coiled coil</keyword>
<feature type="region of interest" description="Disordered" evidence="18">
    <location>
        <begin position="316"/>
        <end position="374"/>
    </location>
</feature>
<evidence type="ECO:0000256" key="15">
    <source>
        <dbReference type="ARBA" id="ARBA00067241"/>
    </source>
</evidence>
<dbReference type="PROSITE" id="PS00479">
    <property type="entry name" value="ZF_DAG_PE_1"/>
    <property type="match status" value="1"/>
</dbReference>
<sequence length="1147" mass="127671">MDESAERVISDVYRKIEREKVIIQGARSVRQSTSNASVQARCDTQIREAQKNISYLEDTMRQLKLRSKPTPEPPKGGPGQSSTEITTPGPKPGPRPNFARLDLLKYDSTYLGPRIQLMLQQLEFKLSVEEQYKEGIDKMLKLYKLEGDRRSKAEAEEKRMESIQKIQLLKKSLKRYSDMHIDIEEDLGDDSESMAASNIRRPLTGNLHIACYGIKDADHVSSGRLGRAPETFISVKVEDQTRAKTRGSRNDKWLEEFDLSVDKANEVEIVVYDRTQDRNVPIGMMWLRISDIAEALRRKRVEAELHNEGWVSAAKVQQTASADSGPYGHTRDPSSDYYQHMNQGAGSHHHSGGTPLGGTGSGGAGGPQDSPLIGNGSDKQVIDSWFVLEPAGQIHLALGFEKSNRGVKRAYDGVGGLGRQGAIRQKKEEVHEVHGHKFAPHQFYNIMRCALCGDFLKYSGGYQCMDCKYTCHKKCYPKVVTKCISKASTELDPDEEKLNHRIPHRFEPATNMSANWCCHCGSILPLGKKTMRKCTECGVTSHAQCVHLVPDFCGMSMEMANNILRTIRDTKYRQQHRAPGPAPSMGSSSTTLTGSTLTAPQQQPGPSGGSVGYSPYQQATHAPAPGAGGMYAPPPPPPKKEPIKRKEVGSSGPTVPIPSSSSSTYTTSTPTSSFTMESTTPVSPDSVTKSSYAESPTSHSVAAAATAAGVAGYDQGAPPVPQHHQPQPQPQQQYPSQNRLSYDEANQAASAAAAAMAKGHDTSVGYGDSHAHATAPQTGHRKEPSIDQAVDHKPVQAVQKQAQPSESPRRKTKKKVGLDDFNFLAVLGKGNFGKVMLAESKQLRKLYAIKVLKKDFIIEHDEVESTRSEKRVFLIANRERHPFLLNLYSCFQTENRVYFVMEYVSGGDLMWHIQKMLFTPRRAQFYAAEVLLALKYFHDNGVIYRDLKLDNILLTLEGHIKIADYGLCKEDMWYGKTTGTFCGTPEFMAPEILHEQRYGRAVDWWAFGVLLYQMLLGKSPFRGEDEDEVFDAILNDEPLYPIHMPRDSVSILQQLLTRDPEKRLGSGPRDAEEIMAHPYFRNINFDDIYHCRVAPPFIPKIDSPTDVRHFDQEFTSEVPALTPVTTTLTPMMQEQFRGFSYLNGDAI</sequence>
<dbReference type="CDD" id="cd20823">
    <property type="entry name" value="C1_ScPKC1-like_rpt2"/>
    <property type="match status" value="1"/>
</dbReference>
<dbReference type="Gene3D" id="3.30.60.20">
    <property type="match status" value="2"/>
</dbReference>
<dbReference type="PROSITE" id="PS00108">
    <property type="entry name" value="PROTEIN_KINASE_ST"/>
    <property type="match status" value="1"/>
</dbReference>
<dbReference type="AlphaFoldDB" id="A0A060T3J5"/>
<feature type="domain" description="REM-1" evidence="23">
    <location>
        <begin position="105"/>
        <end position="182"/>
    </location>
</feature>
<dbReference type="InterPro" id="IPR000719">
    <property type="entry name" value="Prot_kinase_dom"/>
</dbReference>
<feature type="domain" description="Protein kinase" evidence="20">
    <location>
        <begin position="821"/>
        <end position="1080"/>
    </location>
</feature>
<keyword evidence="7" id="KW-0677">Repeat</keyword>
<dbReference type="CDD" id="cd20822">
    <property type="entry name" value="C1_ScPKC1-like_rpt1"/>
    <property type="match status" value="1"/>
</dbReference>
<keyword evidence="5" id="KW-0808">Transferase</keyword>
<feature type="compositionally biased region" description="Low complexity" evidence="18">
    <location>
        <begin position="583"/>
        <end position="605"/>
    </location>
</feature>
<dbReference type="InterPro" id="IPR011009">
    <property type="entry name" value="Kinase-like_dom_sf"/>
</dbReference>
<dbReference type="GO" id="GO:0007165">
    <property type="term" value="P:signal transduction"/>
    <property type="evidence" value="ECO:0007669"/>
    <property type="project" value="InterPro"/>
</dbReference>
<dbReference type="PROSITE" id="PS00107">
    <property type="entry name" value="PROTEIN_KINASE_ATP"/>
    <property type="match status" value="1"/>
</dbReference>
<evidence type="ECO:0000256" key="5">
    <source>
        <dbReference type="ARBA" id="ARBA00022679"/>
    </source>
</evidence>
<dbReference type="CDD" id="cd11620">
    <property type="entry name" value="HR1_PKC-like_2_fungi"/>
    <property type="match status" value="1"/>
</dbReference>
<keyword evidence="10" id="KW-0418">Kinase</keyword>
<dbReference type="Gene3D" id="1.10.287.160">
    <property type="entry name" value="HR1 repeat"/>
    <property type="match status" value="1"/>
</dbReference>
<dbReference type="InterPro" id="IPR011072">
    <property type="entry name" value="HR1_rho-bd"/>
</dbReference>
<dbReference type="Gene3D" id="1.10.510.10">
    <property type="entry name" value="Transferase(Phosphotransferase) domain 1"/>
    <property type="match status" value="1"/>
</dbReference>
<dbReference type="GO" id="GO:0004697">
    <property type="term" value="F:diacylglycerol-dependent serine/threonine kinase activity"/>
    <property type="evidence" value="ECO:0007669"/>
    <property type="project" value="UniProtKB-EC"/>
</dbReference>
<dbReference type="SMART" id="SM00109">
    <property type="entry name" value="C1"/>
    <property type="match status" value="2"/>
</dbReference>
<keyword evidence="6" id="KW-0479">Metal-binding</keyword>
<evidence type="ECO:0000256" key="14">
    <source>
        <dbReference type="ARBA" id="ARBA00047470"/>
    </source>
</evidence>
<dbReference type="Gene3D" id="2.60.40.150">
    <property type="entry name" value="C2 domain"/>
    <property type="match status" value="1"/>
</dbReference>
<evidence type="ECO:0000256" key="6">
    <source>
        <dbReference type="ARBA" id="ARBA00022723"/>
    </source>
</evidence>
<evidence type="ECO:0000256" key="18">
    <source>
        <dbReference type="SAM" id="MobiDB-lite"/>
    </source>
</evidence>
<dbReference type="InterPro" id="IPR008271">
    <property type="entry name" value="Ser/Thr_kinase_AS"/>
</dbReference>
<evidence type="ECO:0000259" key="21">
    <source>
        <dbReference type="PROSITE" id="PS50081"/>
    </source>
</evidence>
<dbReference type="InterPro" id="IPR037312">
    <property type="entry name" value="PKC-like_HR1"/>
</dbReference>
<feature type="region of interest" description="Disordered" evidence="18">
    <location>
        <begin position="571"/>
        <end position="694"/>
    </location>
</feature>
<dbReference type="EC" id="2.7.11.13" evidence="2"/>
<accession>A0A060T3J5</accession>
<dbReference type="InterPro" id="IPR035892">
    <property type="entry name" value="C2_domain_sf"/>
</dbReference>
<dbReference type="SUPFAM" id="SSF57889">
    <property type="entry name" value="Cysteine-rich domain"/>
    <property type="match status" value="2"/>
</dbReference>
<feature type="compositionally biased region" description="Low complexity" evidence="18">
    <location>
        <begin position="745"/>
        <end position="757"/>
    </location>
</feature>
<evidence type="ECO:0000256" key="17">
    <source>
        <dbReference type="PROSITE-ProRule" id="PRU10141"/>
    </source>
</evidence>
<dbReference type="InterPro" id="IPR036274">
    <property type="entry name" value="HR1_rpt_sf"/>
</dbReference>
<evidence type="ECO:0000256" key="16">
    <source>
        <dbReference type="PROSITE-ProRule" id="PRU01207"/>
    </source>
</evidence>
<dbReference type="SMART" id="SM00133">
    <property type="entry name" value="S_TK_X"/>
    <property type="match status" value="1"/>
</dbReference>
<keyword evidence="9" id="KW-0863">Zinc-finger</keyword>
<dbReference type="PROSITE" id="PS51860">
    <property type="entry name" value="REM_1"/>
    <property type="match status" value="2"/>
</dbReference>
<dbReference type="InterPro" id="IPR002219">
    <property type="entry name" value="PKC_DAG/PE"/>
</dbReference>
<evidence type="ECO:0000256" key="12">
    <source>
        <dbReference type="ARBA" id="ARBA00022840"/>
    </source>
</evidence>
<feature type="compositionally biased region" description="Basic and acidic residues" evidence="18">
    <location>
        <begin position="780"/>
        <end position="794"/>
    </location>
</feature>
<dbReference type="SMART" id="SM00220">
    <property type="entry name" value="S_TKc"/>
    <property type="match status" value="1"/>
</dbReference>
<dbReference type="FunFam" id="3.30.60.20:FF:000014">
    <property type="entry name" value="Protein kinase C"/>
    <property type="match status" value="1"/>
</dbReference>
<evidence type="ECO:0000259" key="20">
    <source>
        <dbReference type="PROSITE" id="PS50011"/>
    </source>
</evidence>
<dbReference type="PROSITE" id="PS51285">
    <property type="entry name" value="AGC_KINASE_CTER"/>
    <property type="match status" value="1"/>
</dbReference>
<dbReference type="PROSITE" id="PS50011">
    <property type="entry name" value="PROTEIN_KINASE_DOM"/>
    <property type="match status" value="1"/>
</dbReference>
<organism evidence="24">
    <name type="scientific">Blastobotrys adeninivorans</name>
    <name type="common">Yeast</name>
    <name type="synonym">Arxula adeninivorans</name>
    <dbReference type="NCBI Taxonomy" id="409370"/>
    <lineage>
        <taxon>Eukaryota</taxon>
        <taxon>Fungi</taxon>
        <taxon>Dikarya</taxon>
        <taxon>Ascomycota</taxon>
        <taxon>Saccharomycotina</taxon>
        <taxon>Dipodascomycetes</taxon>
        <taxon>Dipodascales</taxon>
        <taxon>Trichomonascaceae</taxon>
        <taxon>Blastobotrys</taxon>
    </lineage>
</organism>
<dbReference type="Pfam" id="PF00433">
    <property type="entry name" value="Pkinase_C"/>
    <property type="match status" value="1"/>
</dbReference>
<evidence type="ECO:0000256" key="3">
    <source>
        <dbReference type="ARBA" id="ARBA00022527"/>
    </source>
</evidence>
<feature type="binding site" evidence="17">
    <location>
        <position position="850"/>
    </location>
    <ligand>
        <name>ATP</name>
        <dbReference type="ChEBI" id="CHEBI:30616"/>
    </ligand>
</feature>
<evidence type="ECO:0000259" key="23">
    <source>
        <dbReference type="PROSITE" id="PS51860"/>
    </source>
</evidence>
<feature type="domain" description="REM-1" evidence="23">
    <location>
        <begin position="1"/>
        <end position="69"/>
    </location>
</feature>
<feature type="compositionally biased region" description="Polar residues" evidence="18">
    <location>
        <begin position="682"/>
        <end position="694"/>
    </location>
</feature>
<evidence type="ECO:0000256" key="2">
    <source>
        <dbReference type="ARBA" id="ARBA00012429"/>
    </source>
</evidence>
<feature type="domain" description="C2" evidence="19">
    <location>
        <begin position="186"/>
        <end position="305"/>
    </location>
</feature>
<feature type="domain" description="Phorbol-ester/DAG-type" evidence="21">
    <location>
        <begin position="435"/>
        <end position="483"/>
    </location>
</feature>
<dbReference type="InterPro" id="IPR017441">
    <property type="entry name" value="Protein_kinase_ATP_BS"/>
</dbReference>
<keyword evidence="12 17" id="KW-0067">ATP-binding</keyword>
<dbReference type="Pfam" id="PF00069">
    <property type="entry name" value="Pkinase"/>
    <property type="match status" value="1"/>
</dbReference>
<gene>
    <name evidence="24" type="ORF">GNLVRS02_ARAD1A16126g</name>
</gene>
<dbReference type="InterPro" id="IPR000961">
    <property type="entry name" value="AGC-kinase_C"/>
</dbReference>
<feature type="region of interest" description="Disordered" evidence="18">
    <location>
        <begin position="712"/>
        <end position="814"/>
    </location>
</feature>
<feature type="domain" description="AGC-kinase C-terminal" evidence="22">
    <location>
        <begin position="1081"/>
        <end position="1147"/>
    </location>
</feature>
<dbReference type="PhylomeDB" id="A0A060T3J5"/>
<dbReference type="SMART" id="SM00742">
    <property type="entry name" value="Hr1"/>
    <property type="match status" value="2"/>
</dbReference>
<dbReference type="FunFam" id="1.10.510.10:FF:000101">
    <property type="entry name" value="Protein kinase C"/>
    <property type="match status" value="1"/>
</dbReference>
<comment type="catalytic activity">
    <reaction evidence="14">
        <text>L-seryl-[protein] + ATP = O-phospho-L-seryl-[protein] + ADP + H(+)</text>
        <dbReference type="Rhea" id="RHEA:17989"/>
        <dbReference type="Rhea" id="RHEA-COMP:9863"/>
        <dbReference type="Rhea" id="RHEA-COMP:11604"/>
        <dbReference type="ChEBI" id="CHEBI:15378"/>
        <dbReference type="ChEBI" id="CHEBI:29999"/>
        <dbReference type="ChEBI" id="CHEBI:30616"/>
        <dbReference type="ChEBI" id="CHEBI:83421"/>
        <dbReference type="ChEBI" id="CHEBI:456216"/>
        <dbReference type="EC" id="2.7.11.13"/>
    </reaction>
</comment>
<dbReference type="FunFam" id="3.30.200.20:FF:000103">
    <property type="entry name" value="Protein kinase C"/>
    <property type="match status" value="1"/>
</dbReference>
<evidence type="ECO:0000259" key="22">
    <source>
        <dbReference type="PROSITE" id="PS51285"/>
    </source>
</evidence>
<dbReference type="SMART" id="SM00239">
    <property type="entry name" value="C2"/>
    <property type="match status" value="1"/>
</dbReference>
<dbReference type="PANTHER" id="PTHR24351">
    <property type="entry name" value="RIBOSOMAL PROTEIN S6 KINASE"/>
    <property type="match status" value="1"/>
</dbReference>
<dbReference type="GO" id="GO:0106310">
    <property type="term" value="F:protein serine kinase activity"/>
    <property type="evidence" value="ECO:0007669"/>
    <property type="project" value="RHEA"/>
</dbReference>
<protein>
    <recommendedName>
        <fullName evidence="15">Protein kinase C-like 1</fullName>
        <ecNumber evidence="2">2.7.11.13</ecNumber>
    </recommendedName>
</protein>
<evidence type="ECO:0000256" key="10">
    <source>
        <dbReference type="ARBA" id="ARBA00022777"/>
    </source>
</evidence>
<reference evidence="24" key="2">
    <citation type="submission" date="2014-06" db="EMBL/GenBank/DDBJ databases">
        <title>The complete genome of Blastobotrys (Arxula) adeninivorans LS3 - a yeast of biotechnological interest.</title>
        <authorList>
            <person name="Kunze G."/>
            <person name="Gaillardin C."/>
            <person name="Czernicka M."/>
            <person name="Durrens P."/>
            <person name="Martin T."/>
            <person name="Boer E."/>
            <person name="Gabaldon T."/>
            <person name="Cruz J."/>
            <person name="Talla E."/>
            <person name="Marck C."/>
            <person name="Goffeau A."/>
            <person name="Barbe V."/>
            <person name="Baret P."/>
            <person name="Baronian K."/>
            <person name="Beier S."/>
            <person name="Bleykasten C."/>
            <person name="Bode R."/>
            <person name="Casaregola S."/>
            <person name="Despons L."/>
            <person name="Fairhead C."/>
            <person name="Giersberg M."/>
            <person name="Gierski P."/>
            <person name="Hahnel U."/>
            <person name="Hartmann A."/>
            <person name="Jankowska D."/>
            <person name="Jubin C."/>
            <person name="Jung P."/>
            <person name="Lafontaine I."/>
            <person name="Leh-Louis V."/>
            <person name="Lemaire M."/>
            <person name="Marcet-Houben M."/>
            <person name="Mascher M."/>
            <person name="Morel G."/>
            <person name="Richard G.-F."/>
            <person name="Riechen J."/>
            <person name="Sacerdot C."/>
            <person name="Sarkar A."/>
            <person name="Savel G."/>
            <person name="Schacherer J."/>
            <person name="Sherman D."/>
            <person name="Straub M.-L."/>
            <person name="Stein N."/>
            <person name="Thierry A."/>
            <person name="Trautwein-Schult A."/>
            <person name="Westhof E."/>
            <person name="Worch S."/>
            <person name="Dujon B."/>
            <person name="Souciet J.-L."/>
            <person name="Wincker P."/>
            <person name="Scholz U."/>
            <person name="Neuveglise N."/>
        </authorList>
    </citation>
    <scope>NUCLEOTIDE SEQUENCE</scope>
    <source>
        <strain evidence="24">LS3</strain>
    </source>
</reference>
<feature type="compositionally biased region" description="Gly residues" evidence="18">
    <location>
        <begin position="354"/>
        <end position="366"/>
    </location>
</feature>
<name>A0A060T3J5_BLAAD</name>
<dbReference type="Pfam" id="PF02185">
    <property type="entry name" value="HR1"/>
    <property type="match status" value="2"/>
</dbReference>
<keyword evidence="8 17" id="KW-0547">Nucleotide-binding</keyword>
<dbReference type="SUPFAM" id="SSF46585">
    <property type="entry name" value="HR1 repeat"/>
    <property type="match status" value="1"/>
</dbReference>
<keyword evidence="3" id="KW-0723">Serine/threonine-protein kinase</keyword>
<evidence type="ECO:0000256" key="7">
    <source>
        <dbReference type="ARBA" id="ARBA00022737"/>
    </source>
</evidence>
<reference evidence="24" key="1">
    <citation type="submission" date="2014-02" db="EMBL/GenBank/DDBJ databases">
        <authorList>
            <person name="Genoscope - CEA"/>
        </authorList>
    </citation>
    <scope>NUCLEOTIDE SEQUENCE</scope>
    <source>
        <strain evidence="24">LS3</strain>
    </source>
</reference>
<comment type="similarity">
    <text evidence="1">Belongs to the protein kinase superfamily. AGC Ser/Thr protein kinase family. PKC subfamily.</text>
</comment>
<dbReference type="GO" id="GO:0008270">
    <property type="term" value="F:zinc ion binding"/>
    <property type="evidence" value="ECO:0007669"/>
    <property type="project" value="UniProtKB-KW"/>
</dbReference>
<dbReference type="GO" id="GO:0009272">
    <property type="term" value="P:fungal-type cell wall biogenesis"/>
    <property type="evidence" value="ECO:0007669"/>
    <property type="project" value="InterPro"/>
</dbReference>
<evidence type="ECO:0000313" key="24">
    <source>
        <dbReference type="EMBL" id="CDP33726.1"/>
    </source>
</evidence>
<feature type="compositionally biased region" description="Low complexity" evidence="18">
    <location>
        <begin position="612"/>
        <end position="625"/>
    </location>
</feature>
<comment type="catalytic activity">
    <reaction evidence="13">
        <text>L-threonyl-[protein] + ATP = O-phospho-L-threonyl-[protein] + ADP + H(+)</text>
        <dbReference type="Rhea" id="RHEA:46608"/>
        <dbReference type="Rhea" id="RHEA-COMP:11060"/>
        <dbReference type="Rhea" id="RHEA-COMP:11605"/>
        <dbReference type="ChEBI" id="CHEBI:15378"/>
        <dbReference type="ChEBI" id="CHEBI:30013"/>
        <dbReference type="ChEBI" id="CHEBI:30616"/>
        <dbReference type="ChEBI" id="CHEBI:61977"/>
        <dbReference type="ChEBI" id="CHEBI:456216"/>
        <dbReference type="EC" id="2.7.11.13"/>
    </reaction>
</comment>
<dbReference type="EMBL" id="HG937691">
    <property type="protein sequence ID" value="CDP33726.1"/>
    <property type="molecule type" value="Genomic_DNA"/>
</dbReference>
<dbReference type="SUPFAM" id="SSF49562">
    <property type="entry name" value="C2 domain (Calcium/lipid-binding domain, CaLB)"/>
    <property type="match status" value="1"/>
</dbReference>
<feature type="domain" description="Phorbol-ester/DAG-type" evidence="21">
    <location>
        <begin position="503"/>
        <end position="553"/>
    </location>
</feature>
<dbReference type="SUPFAM" id="SSF56112">
    <property type="entry name" value="Protein kinase-like (PK-like)"/>
    <property type="match status" value="1"/>
</dbReference>
<dbReference type="GO" id="GO:0005524">
    <property type="term" value="F:ATP binding"/>
    <property type="evidence" value="ECO:0007669"/>
    <property type="project" value="UniProtKB-UniRule"/>
</dbReference>
<dbReference type="InterPro" id="IPR017892">
    <property type="entry name" value="Pkinase_C"/>
</dbReference>
<evidence type="ECO:0000256" key="9">
    <source>
        <dbReference type="ARBA" id="ARBA00022771"/>
    </source>
</evidence>
<feature type="compositionally biased region" description="Polar residues" evidence="18">
    <location>
        <begin position="336"/>
        <end position="345"/>
    </location>
</feature>
<dbReference type="PROSITE" id="PS50081">
    <property type="entry name" value="ZF_DAG_PE_2"/>
    <property type="match status" value="2"/>
</dbReference>
<dbReference type="CDD" id="cd05570">
    <property type="entry name" value="STKc_PKC"/>
    <property type="match status" value="1"/>
</dbReference>
<keyword evidence="11" id="KW-0862">Zinc</keyword>
<feature type="compositionally biased region" description="Low complexity" evidence="18">
    <location>
        <begin position="650"/>
        <end position="681"/>
    </location>
</feature>
<dbReference type="FunFam" id="3.30.60.20:FF:000034">
    <property type="entry name" value="Protein kinase C"/>
    <property type="match status" value="1"/>
</dbReference>
<feature type="compositionally biased region" description="Basic and acidic residues" evidence="18">
    <location>
        <begin position="638"/>
        <end position="648"/>
    </location>
</feature>
<evidence type="ECO:0000256" key="13">
    <source>
        <dbReference type="ARBA" id="ARBA00047272"/>
    </source>
</evidence>